<accession>A0ABT5ITK2</accession>
<dbReference type="PIRSF" id="PIRSF016020">
    <property type="entry name" value="PHexose_mutarotase"/>
    <property type="match status" value="1"/>
</dbReference>
<name>A0ABT5ITK2_9NEIS</name>
<evidence type="ECO:0000256" key="3">
    <source>
        <dbReference type="ARBA" id="ARBA00023235"/>
    </source>
</evidence>
<reference evidence="5 6" key="1">
    <citation type="submission" date="2023-01" db="EMBL/GenBank/DDBJ databases">
        <title>Novel species of the genus Vogesella isolated from rivers.</title>
        <authorList>
            <person name="Lu H."/>
        </authorList>
    </citation>
    <scope>NUCLEOTIDE SEQUENCE [LARGE SCALE GENOMIC DNA]</scope>
    <source>
        <strain evidence="5 6">DC21W</strain>
    </source>
</reference>
<comment type="caution">
    <text evidence="5">The sequence shown here is derived from an EMBL/GenBank/DDBJ whole genome shotgun (WGS) entry which is preliminary data.</text>
</comment>
<protein>
    <recommendedName>
        <fullName evidence="4">Putative glucose-6-phosphate 1-epimerase</fullName>
        <ecNumber evidence="4">5.1.3.15</ecNumber>
    </recommendedName>
</protein>
<evidence type="ECO:0000256" key="1">
    <source>
        <dbReference type="ARBA" id="ARBA00001096"/>
    </source>
</evidence>
<dbReference type="PANTHER" id="PTHR11122">
    <property type="entry name" value="APOSPORY-ASSOCIATED PROTEIN C-RELATED"/>
    <property type="match status" value="1"/>
</dbReference>
<dbReference type="InterPro" id="IPR011013">
    <property type="entry name" value="Gal_mutarotase_sf_dom"/>
</dbReference>
<keyword evidence="3 4" id="KW-0413">Isomerase</keyword>
<dbReference type="Gene3D" id="2.70.98.10">
    <property type="match status" value="1"/>
</dbReference>
<evidence type="ECO:0000313" key="6">
    <source>
        <dbReference type="Proteomes" id="UP001219956"/>
    </source>
</evidence>
<dbReference type="PANTHER" id="PTHR11122:SF13">
    <property type="entry name" value="GLUCOSE-6-PHOSPHATE 1-EPIMERASE"/>
    <property type="match status" value="1"/>
</dbReference>
<evidence type="ECO:0000256" key="2">
    <source>
        <dbReference type="ARBA" id="ARBA00005866"/>
    </source>
</evidence>
<dbReference type="InterPro" id="IPR025532">
    <property type="entry name" value="G6P_1-epimerase"/>
</dbReference>
<dbReference type="Pfam" id="PF01263">
    <property type="entry name" value="Aldose_epim"/>
    <property type="match status" value="1"/>
</dbReference>
<proteinExistence type="inferred from homology"/>
<organism evidence="5 6">
    <name type="scientific">Vogesella aquatica</name>
    <dbReference type="NCBI Taxonomy" id="2984206"/>
    <lineage>
        <taxon>Bacteria</taxon>
        <taxon>Pseudomonadati</taxon>
        <taxon>Pseudomonadota</taxon>
        <taxon>Betaproteobacteria</taxon>
        <taxon>Neisseriales</taxon>
        <taxon>Chromobacteriaceae</taxon>
        <taxon>Vogesella</taxon>
    </lineage>
</organism>
<dbReference type="EC" id="5.1.3.15" evidence="4"/>
<dbReference type="SUPFAM" id="SSF74650">
    <property type="entry name" value="Galactose mutarotase-like"/>
    <property type="match status" value="1"/>
</dbReference>
<keyword evidence="6" id="KW-1185">Reference proteome</keyword>
<comment type="catalytic activity">
    <reaction evidence="1">
        <text>alpha-D-glucose 6-phosphate = beta-D-glucose 6-phosphate</text>
        <dbReference type="Rhea" id="RHEA:16249"/>
        <dbReference type="ChEBI" id="CHEBI:58225"/>
        <dbReference type="ChEBI" id="CHEBI:58247"/>
        <dbReference type="EC" id="5.1.3.15"/>
    </reaction>
</comment>
<sequence length="288" mass="29938">MSHPVHPDLLPAGVRAIELAPGVPGLAFTHPAFTATLSLYGGQLLGYTPHGGQALFYLSPTALLQPDKAIRGGVPLCWPWFGKHGSDASQPQHGVARTALWAVNAIARSELGFHVKLNGPRHGELSSSLSLVLGEAVDIALTTRNHGKTVATVSAALHSYIAVGDIRQASLTGLENASSHDKLTDTHGTLPASPWRFHGPTDAVVASGAACTLHDAAWQRTVAISSSGSASTVVWTPWASGAVALADMPDDGWQHFLCVEAANAGADSRQIAPGDSHTLGQHLHVTGV</sequence>
<evidence type="ECO:0000313" key="5">
    <source>
        <dbReference type="EMBL" id="MDC7715898.1"/>
    </source>
</evidence>
<dbReference type="Proteomes" id="UP001219956">
    <property type="component" value="Unassembled WGS sequence"/>
</dbReference>
<dbReference type="InterPro" id="IPR014718">
    <property type="entry name" value="GH-type_carb-bd"/>
</dbReference>
<dbReference type="EMBL" id="JAQQLF010000001">
    <property type="protein sequence ID" value="MDC7715898.1"/>
    <property type="molecule type" value="Genomic_DNA"/>
</dbReference>
<dbReference type="CDD" id="cd09020">
    <property type="entry name" value="D-hex-6-P-epi_like"/>
    <property type="match status" value="1"/>
</dbReference>
<dbReference type="InterPro" id="IPR008183">
    <property type="entry name" value="Aldose_1/G6P_1-epimerase"/>
</dbReference>
<dbReference type="RefSeq" id="WP_272750377.1">
    <property type="nucleotide sequence ID" value="NZ_JAQQLF010000001.1"/>
</dbReference>
<gene>
    <name evidence="5" type="ORF">PQU95_01500</name>
</gene>
<comment type="similarity">
    <text evidence="2 4">Belongs to the glucose-6-phosphate 1-epimerase family.</text>
</comment>
<evidence type="ECO:0000256" key="4">
    <source>
        <dbReference type="PIRNR" id="PIRNR016020"/>
    </source>
</evidence>